<organism evidence="2 3">
    <name type="scientific">Rhodotorula taiwanensis</name>
    <dbReference type="NCBI Taxonomy" id="741276"/>
    <lineage>
        <taxon>Eukaryota</taxon>
        <taxon>Fungi</taxon>
        <taxon>Dikarya</taxon>
        <taxon>Basidiomycota</taxon>
        <taxon>Pucciniomycotina</taxon>
        <taxon>Microbotryomycetes</taxon>
        <taxon>Sporidiobolales</taxon>
        <taxon>Sporidiobolaceae</taxon>
        <taxon>Rhodotorula</taxon>
    </lineage>
</organism>
<dbReference type="EMBL" id="PJQD01000072">
    <property type="protein sequence ID" value="POY71737.1"/>
    <property type="molecule type" value="Genomic_DNA"/>
</dbReference>
<sequence>MNAHHRKASYRPSPPTLHRRYRAGSDVTAKVETAQLKRAIERVPFGWQLDAIVPASAATQSVQAVEAALSTCASQCQLVRNVNLADLLAVDFLESHVRTSSLIALSLDDGEDADTVCLDGRGRLVLSVTKDSYEVLGLPGRASAFGSLRQRFIIEINLVEPGFRAGKPGYERVKRALATWPARTELLDELAGQPARRSPRTFDLILSFVDKDGSARPVSFSSSPACSALALSVSSHTLSSVQVPRAGAFPSVPVRDGEPPKKRRISSGSFRLTGAPSEDHDPLAFWEDYREWAGLVSLGEAAKDKIRWCENRTERPRLPLGDEEEEEEAFGLPRAACTAGDVTVLSVSGLLHPRLLSRAVQQLASADTLSDLPFLSLSLRPFRHAPLSHLSAADPPVVGTSKKPNGKKRKRGRGRGEEEEADPVRVADEGGWDLVATRSDGGQVEWHLCEQS</sequence>
<dbReference type="STRING" id="741276.A0A2S5B4N7"/>
<comment type="caution">
    <text evidence="2">The sequence shown here is derived from an EMBL/GenBank/DDBJ whole genome shotgun (WGS) entry which is preliminary data.</text>
</comment>
<dbReference type="GO" id="GO:0004526">
    <property type="term" value="F:ribonuclease P activity"/>
    <property type="evidence" value="ECO:0007669"/>
    <property type="project" value="TreeGrafter"/>
</dbReference>
<name>A0A2S5B4N7_9BASI</name>
<evidence type="ECO:0000313" key="3">
    <source>
        <dbReference type="Proteomes" id="UP000237144"/>
    </source>
</evidence>
<feature type="region of interest" description="Disordered" evidence="1">
    <location>
        <begin position="390"/>
        <end position="433"/>
    </location>
</feature>
<dbReference type="PANTHER" id="PTHR15396:SF1">
    <property type="entry name" value="RIBONUCLEASE P PROTEIN SUBUNIT P40"/>
    <property type="match status" value="1"/>
</dbReference>
<dbReference type="PANTHER" id="PTHR15396">
    <property type="entry name" value="RIBONUCLEASE P PROTEIN SUBUNIT P40"/>
    <property type="match status" value="1"/>
</dbReference>
<dbReference type="Pfam" id="PF08584">
    <property type="entry name" value="Ribonuc_P_40"/>
    <property type="match status" value="1"/>
</dbReference>
<dbReference type="GO" id="GO:0000172">
    <property type="term" value="C:ribonuclease MRP complex"/>
    <property type="evidence" value="ECO:0007669"/>
    <property type="project" value="TreeGrafter"/>
</dbReference>
<keyword evidence="3" id="KW-1185">Reference proteome</keyword>
<dbReference type="OrthoDB" id="63112at2759"/>
<feature type="compositionally biased region" description="Basic residues" evidence="1">
    <location>
        <begin position="404"/>
        <end position="413"/>
    </location>
</feature>
<dbReference type="AlphaFoldDB" id="A0A2S5B4N7"/>
<reference evidence="2 3" key="1">
    <citation type="journal article" date="2018" name="Front. Microbiol.">
        <title>Prospects for Fungal Bioremediation of Acidic Radioactive Waste Sites: Characterization and Genome Sequence of Rhodotorula taiwanensis MD1149.</title>
        <authorList>
            <person name="Tkavc R."/>
            <person name="Matrosova V.Y."/>
            <person name="Grichenko O.E."/>
            <person name="Gostincar C."/>
            <person name="Volpe R.P."/>
            <person name="Klimenkova P."/>
            <person name="Gaidamakova E.K."/>
            <person name="Zhou C.E."/>
            <person name="Stewart B.J."/>
            <person name="Lyman M.G."/>
            <person name="Malfatti S.A."/>
            <person name="Rubinfeld B."/>
            <person name="Courtot M."/>
            <person name="Singh J."/>
            <person name="Dalgard C.L."/>
            <person name="Hamilton T."/>
            <person name="Frey K.G."/>
            <person name="Gunde-Cimerman N."/>
            <person name="Dugan L."/>
            <person name="Daly M.J."/>
        </authorList>
    </citation>
    <scope>NUCLEOTIDE SEQUENCE [LARGE SCALE GENOMIC DNA]</scope>
    <source>
        <strain evidence="2 3">MD1149</strain>
    </source>
</reference>
<feature type="region of interest" description="Disordered" evidence="1">
    <location>
        <begin position="248"/>
        <end position="276"/>
    </location>
</feature>
<dbReference type="InterPro" id="IPR013893">
    <property type="entry name" value="RNase_P_Rpp40"/>
</dbReference>
<evidence type="ECO:0000313" key="2">
    <source>
        <dbReference type="EMBL" id="POY71737.1"/>
    </source>
</evidence>
<proteinExistence type="predicted"/>
<dbReference type="GO" id="GO:0000171">
    <property type="term" value="F:ribonuclease MRP activity"/>
    <property type="evidence" value="ECO:0007669"/>
    <property type="project" value="TreeGrafter"/>
</dbReference>
<dbReference type="GO" id="GO:0000447">
    <property type="term" value="P:endonucleolytic cleavage in ITS1 to separate SSU-rRNA from 5.8S rRNA and LSU-rRNA from tricistronic rRNA transcript (SSU-rRNA, 5.8S rRNA, LSU-rRNA)"/>
    <property type="evidence" value="ECO:0007669"/>
    <property type="project" value="TreeGrafter"/>
</dbReference>
<dbReference type="GO" id="GO:0001682">
    <property type="term" value="P:tRNA 5'-leader removal"/>
    <property type="evidence" value="ECO:0007669"/>
    <property type="project" value="InterPro"/>
</dbReference>
<accession>A0A2S5B4N7</accession>
<evidence type="ECO:0000256" key="1">
    <source>
        <dbReference type="SAM" id="MobiDB-lite"/>
    </source>
</evidence>
<dbReference type="GO" id="GO:0030681">
    <property type="term" value="C:multimeric ribonuclease P complex"/>
    <property type="evidence" value="ECO:0007669"/>
    <property type="project" value="TreeGrafter"/>
</dbReference>
<dbReference type="Proteomes" id="UP000237144">
    <property type="component" value="Unassembled WGS sequence"/>
</dbReference>
<gene>
    <name evidence="2" type="ORF">BMF94_5098</name>
</gene>
<protein>
    <recommendedName>
        <fullName evidence="4">Proteophosphoglycan ppg4</fullName>
    </recommendedName>
</protein>
<evidence type="ECO:0008006" key="4">
    <source>
        <dbReference type="Google" id="ProtNLM"/>
    </source>
</evidence>